<evidence type="ECO:0000313" key="9">
    <source>
        <dbReference type="Proteomes" id="UP001430193"/>
    </source>
</evidence>
<feature type="transmembrane region" description="Helical" evidence="6">
    <location>
        <begin position="283"/>
        <end position="304"/>
    </location>
</feature>
<gene>
    <name evidence="8" type="ORF">ISS99_16380</name>
</gene>
<keyword evidence="5 6" id="KW-0472">Membrane</keyword>
<keyword evidence="4 6" id="KW-1133">Transmembrane helix</keyword>
<evidence type="ECO:0000313" key="8">
    <source>
        <dbReference type="EMBL" id="MBM7131103.1"/>
    </source>
</evidence>
<feature type="transmembrane region" description="Helical" evidence="6">
    <location>
        <begin position="12"/>
        <end position="38"/>
    </location>
</feature>
<dbReference type="InterPro" id="IPR020846">
    <property type="entry name" value="MFS_dom"/>
</dbReference>
<evidence type="ECO:0000256" key="1">
    <source>
        <dbReference type="ARBA" id="ARBA00004651"/>
    </source>
</evidence>
<dbReference type="Gene3D" id="1.20.1250.20">
    <property type="entry name" value="MFS general substrate transporter like domains"/>
    <property type="match status" value="1"/>
</dbReference>
<feature type="transmembrane region" description="Helical" evidence="6">
    <location>
        <begin position="310"/>
        <end position="335"/>
    </location>
</feature>
<evidence type="ECO:0000256" key="5">
    <source>
        <dbReference type="ARBA" id="ARBA00023136"/>
    </source>
</evidence>
<keyword evidence="2" id="KW-1003">Cell membrane</keyword>
<dbReference type="CDD" id="cd06173">
    <property type="entry name" value="MFS_MefA_like"/>
    <property type="match status" value="1"/>
</dbReference>
<dbReference type="Pfam" id="PF07690">
    <property type="entry name" value="MFS_1"/>
    <property type="match status" value="1"/>
</dbReference>
<organism evidence="8 9">
    <name type="scientific">Dyella mobilis</name>
    <dbReference type="NCBI Taxonomy" id="1849582"/>
    <lineage>
        <taxon>Bacteria</taxon>
        <taxon>Pseudomonadati</taxon>
        <taxon>Pseudomonadota</taxon>
        <taxon>Gammaproteobacteria</taxon>
        <taxon>Lysobacterales</taxon>
        <taxon>Rhodanobacteraceae</taxon>
        <taxon>Dyella</taxon>
    </lineage>
</organism>
<evidence type="ECO:0000259" key="7">
    <source>
        <dbReference type="PROSITE" id="PS50850"/>
    </source>
</evidence>
<accession>A0ABS2KIU0</accession>
<dbReference type="EMBL" id="JADIKF010000040">
    <property type="protein sequence ID" value="MBM7131103.1"/>
    <property type="molecule type" value="Genomic_DNA"/>
</dbReference>
<dbReference type="PANTHER" id="PTHR23513:SF6">
    <property type="entry name" value="MAJOR FACILITATOR SUPERFAMILY ASSOCIATED DOMAIN-CONTAINING PROTEIN"/>
    <property type="match status" value="1"/>
</dbReference>
<evidence type="ECO:0000256" key="6">
    <source>
        <dbReference type="SAM" id="Phobius"/>
    </source>
</evidence>
<feature type="transmembrane region" description="Helical" evidence="6">
    <location>
        <begin position="44"/>
        <end position="69"/>
    </location>
</feature>
<name>A0ABS2KIU0_9GAMM</name>
<evidence type="ECO:0000256" key="3">
    <source>
        <dbReference type="ARBA" id="ARBA00022692"/>
    </source>
</evidence>
<dbReference type="PANTHER" id="PTHR23513">
    <property type="entry name" value="INTEGRAL MEMBRANE EFFLUX PROTEIN-RELATED"/>
    <property type="match status" value="1"/>
</dbReference>
<keyword evidence="3 6" id="KW-0812">Transmembrane</keyword>
<evidence type="ECO:0000256" key="2">
    <source>
        <dbReference type="ARBA" id="ARBA00022475"/>
    </source>
</evidence>
<feature type="domain" description="Major facilitator superfamily (MFS) profile" evidence="7">
    <location>
        <begin position="6"/>
        <end position="401"/>
    </location>
</feature>
<proteinExistence type="predicted"/>
<evidence type="ECO:0000256" key="4">
    <source>
        <dbReference type="ARBA" id="ARBA00022989"/>
    </source>
</evidence>
<feature type="transmembrane region" description="Helical" evidence="6">
    <location>
        <begin position="253"/>
        <end position="276"/>
    </location>
</feature>
<dbReference type="Proteomes" id="UP001430193">
    <property type="component" value="Unassembled WGS sequence"/>
</dbReference>
<dbReference type="SUPFAM" id="SSF103473">
    <property type="entry name" value="MFS general substrate transporter"/>
    <property type="match status" value="1"/>
</dbReference>
<feature type="transmembrane region" description="Helical" evidence="6">
    <location>
        <begin position="76"/>
        <end position="98"/>
    </location>
</feature>
<feature type="transmembrane region" description="Helical" evidence="6">
    <location>
        <begin position="347"/>
        <end position="372"/>
    </location>
</feature>
<keyword evidence="9" id="KW-1185">Reference proteome</keyword>
<comment type="caution">
    <text evidence="8">The sequence shown here is derived from an EMBL/GenBank/DDBJ whole genome shotgun (WGS) entry which is preliminary data.</text>
</comment>
<feature type="transmembrane region" description="Helical" evidence="6">
    <location>
        <begin position="227"/>
        <end position="247"/>
    </location>
</feature>
<dbReference type="InterPro" id="IPR011701">
    <property type="entry name" value="MFS"/>
</dbReference>
<sequence length="407" mass="42785">MKSENILRHSGFMRLLAGSSATLLGDQFTMIAIPWLVLHLTHDSMVLGTVMACVGFPRVALLLVAGVLVDRYSPRAALMASSLIGAIVLSVFGTLVLAHAMTVHWMYVFAAVMGVVGSFTIPARMSMLPRLVEPAQLQAANSMMMAASQGSILIGPILAGLLSATQKGLGVAFLVDGVCFLIAAVTVPRVPAHTASEPGTEVRLLTSVFDGIKWLCSDRTLRTLTCYWAMAALIASGPVQVGLPILVQQQLGMGSAVFGVLISVNGFGQLAGVALSGLRLLKAIPLGIAVCMIDLIAGLAMFGMGVNHLLAVSVALMLTLGMGMGFVQVSLYTWIQNRIPKQMLGRIVSILTLIMTGVSPLSALLTGVLTHYISMPQLFVIGGGLLSSLALLSMLMSRTIRSVQAVS</sequence>
<feature type="transmembrane region" description="Helical" evidence="6">
    <location>
        <begin position="378"/>
        <end position="397"/>
    </location>
</feature>
<dbReference type="RefSeq" id="WP_204632709.1">
    <property type="nucleotide sequence ID" value="NZ_BSOC01000005.1"/>
</dbReference>
<feature type="transmembrane region" description="Helical" evidence="6">
    <location>
        <begin position="104"/>
        <end position="123"/>
    </location>
</feature>
<protein>
    <submittedName>
        <fullName evidence="8">MFS transporter</fullName>
    </submittedName>
</protein>
<reference evidence="8" key="1">
    <citation type="submission" date="2020-10" db="EMBL/GenBank/DDBJ databases">
        <title>Phylogeny of dyella-like bacteria.</title>
        <authorList>
            <person name="Fu J."/>
        </authorList>
    </citation>
    <scope>NUCLEOTIDE SEQUENCE</scope>
    <source>
        <strain evidence="8">DHON07</strain>
    </source>
</reference>
<feature type="transmembrane region" description="Helical" evidence="6">
    <location>
        <begin position="144"/>
        <end position="162"/>
    </location>
</feature>
<dbReference type="PROSITE" id="PS50850">
    <property type="entry name" value="MFS"/>
    <property type="match status" value="1"/>
</dbReference>
<dbReference type="InterPro" id="IPR036259">
    <property type="entry name" value="MFS_trans_sf"/>
</dbReference>
<comment type="subcellular location">
    <subcellularLocation>
        <location evidence="1">Cell membrane</location>
        <topology evidence="1">Multi-pass membrane protein</topology>
    </subcellularLocation>
</comment>